<evidence type="ECO:0000256" key="4">
    <source>
        <dbReference type="SAM" id="Phobius"/>
    </source>
</evidence>
<feature type="transmembrane region" description="Helical" evidence="4">
    <location>
        <begin position="179"/>
        <end position="203"/>
    </location>
</feature>
<dbReference type="GeneTree" id="ENSGT00940000157418"/>
<reference evidence="6" key="2">
    <citation type="submission" date="2025-08" db="UniProtKB">
        <authorList>
            <consortium name="Ensembl"/>
        </authorList>
    </citation>
    <scope>IDENTIFICATION</scope>
</reference>
<feature type="compositionally biased region" description="Basic and acidic residues" evidence="3">
    <location>
        <begin position="1077"/>
        <end position="1101"/>
    </location>
</feature>
<feature type="coiled-coil region" evidence="2">
    <location>
        <begin position="680"/>
        <end position="731"/>
    </location>
</feature>
<feature type="coiled-coil region" evidence="2">
    <location>
        <begin position="878"/>
        <end position="905"/>
    </location>
</feature>
<reference evidence="7" key="1">
    <citation type="journal article" date="2018" name="PLoS ONE">
        <title>Chinook salmon (Oncorhynchus tshawytscha) genome and transcriptome.</title>
        <authorList>
            <person name="Christensen K.A."/>
            <person name="Leong J.S."/>
            <person name="Sakhrani D."/>
            <person name="Biagi C.A."/>
            <person name="Minkley D.R."/>
            <person name="Withler R.E."/>
            <person name="Rondeau E.B."/>
            <person name="Koop B.F."/>
            <person name="Devlin R.H."/>
        </authorList>
    </citation>
    <scope>NUCLEOTIDE SEQUENCE [LARGE SCALE GENOMIC DNA]</scope>
</reference>
<feature type="transmembrane region" description="Helical" evidence="4">
    <location>
        <begin position="254"/>
        <end position="279"/>
    </location>
</feature>
<proteinExistence type="inferred from homology"/>
<dbReference type="GO" id="GO:0019905">
    <property type="term" value="F:syntaxin binding"/>
    <property type="evidence" value="ECO:0007669"/>
    <property type="project" value="InterPro"/>
</dbReference>
<reference evidence="6" key="3">
    <citation type="submission" date="2025-09" db="UniProtKB">
        <authorList>
            <consortium name="Ensembl"/>
        </authorList>
    </citation>
    <scope>IDENTIFICATION</scope>
</reference>
<organism evidence="6 7">
    <name type="scientific">Oncorhynchus tshawytscha</name>
    <name type="common">Chinook salmon</name>
    <name type="synonym">Salmo tshawytscha</name>
    <dbReference type="NCBI Taxonomy" id="74940"/>
    <lineage>
        <taxon>Eukaryota</taxon>
        <taxon>Metazoa</taxon>
        <taxon>Chordata</taxon>
        <taxon>Craniata</taxon>
        <taxon>Vertebrata</taxon>
        <taxon>Euteleostomi</taxon>
        <taxon>Actinopterygii</taxon>
        <taxon>Neopterygii</taxon>
        <taxon>Teleostei</taxon>
        <taxon>Protacanthopterygii</taxon>
        <taxon>Salmoniformes</taxon>
        <taxon>Salmonidae</taxon>
        <taxon>Salmoninae</taxon>
        <taxon>Oncorhynchus</taxon>
    </lineage>
</organism>
<feature type="transmembrane region" description="Helical" evidence="4">
    <location>
        <begin position="210"/>
        <end position="234"/>
    </location>
</feature>
<feature type="transmembrane region" description="Helical" evidence="4">
    <location>
        <begin position="526"/>
        <end position="546"/>
    </location>
</feature>
<evidence type="ECO:0000256" key="1">
    <source>
        <dbReference type="ARBA" id="ARBA00009550"/>
    </source>
</evidence>
<evidence type="ECO:0000256" key="5">
    <source>
        <dbReference type="SAM" id="SignalP"/>
    </source>
</evidence>
<evidence type="ECO:0000256" key="2">
    <source>
        <dbReference type="SAM" id="Coils"/>
    </source>
</evidence>
<evidence type="ECO:0008006" key="8">
    <source>
        <dbReference type="Google" id="ProtNLM"/>
    </source>
</evidence>
<keyword evidence="7" id="KW-1185">Reference proteome</keyword>
<keyword evidence="4" id="KW-1133">Transmembrane helix</keyword>
<dbReference type="AlphaFoldDB" id="A0AAZ3SEX8"/>
<feature type="chain" id="PRO_5044268502" description="Beta-taxilin-like" evidence="5">
    <location>
        <begin position="17"/>
        <end position="1128"/>
    </location>
</feature>
<evidence type="ECO:0000313" key="6">
    <source>
        <dbReference type="Ensembl" id="ENSOTSP00005151644.1"/>
    </source>
</evidence>
<feature type="transmembrane region" description="Helical" evidence="4">
    <location>
        <begin position="424"/>
        <end position="447"/>
    </location>
</feature>
<sequence>MFPLSLSLSLSTGVSVFPCPSLCVGVSMFPVSLCWCLYVPLSLSLCWCQYVPLSLCVGVSMFPCPSLCVCVSCVPVPLCVGVSMFPCPSLCVGVSCVPVPSVLVSVMSLSLCVGVSMFPCLSVLVSVCSPVPVSLHWCQFCPCPSLSVGVSMFHCPSLCVGVSCVPVPLCVGVTMFPCLSVLVSVMSLSLCVGVSCVPVPLCVGVSMFPVPLSVLVSVVSLSLSVLVSVVSLSFSLCWCQLYPCPSLCVGVSCVPVSLCVGVSCVLVPLCVGVSMFPCLSVLVSVCSPVPLSVFVSVASLSLSVLVSVVSLSLSVLVSVCSPVPLSVLVSVVFLSLSVLVSVCSPVHLSVLVSVVSMSLSVLVSVCSPVPLSVLVSVCSPVSLCWCLYVPLSLSLCWCQYVPLSFCVGVSMFPCPSLCVGVSMFPCPSLCVGVSCVLVPLCVGVSMFPCPSLCVGVSCVNVPLCVGVSMFPCPSLCVGVSCVLVPLCVGVSMFPCPSLCVGVSCVPGVYFEVFSQLFYMWARPPPFPPLSLLLFSSFSFLLVFLIYPGPSGKTFQDLPSIRMETCQVSGQGEPAQGQGQVDLTEDLSKQLEDIISTYQEASEEPTEQEDMEEEALKEQVTKKSSAKDQKLEKKMLKSLGKEAMLLMQSLNKLGTPEQKLEAIIKKHAELLDEHRGDQKQLKFLQKKLLQVMKEKDQLQSEHSRAVLARSKLESLCRELQRHNKTLKEETLQRCREDDLKRKDITTHFQSTLTDIQVQIEEHSTRNTKLCQENSDLAEKLKSLISQYDAREANLEKVFKHRDLQQKLLETKLEQANMIIAAGEEKHKREKDHLINKAARSQVKVQILKEQEEGMQAQISMYSEKFDEIQGTVSKSNGVYASFRQDMEKMSKKMRKLEKESIQWKSRFEGCNKALIDMLTDKTLKEKEFELFTLKTQKLEKLCRALQEERNSLSHKLQEANPAAATSVVETKEKENPGVPATGKPSETPSEKPRATEPPAPETPAPIETPAVVTPVLIETPAVVTPATENPAPATPLTRELADLKAQKARLQEIQMSFTLSNVVPPEFFDNEEEEETTTEPHGHTEAPEASNEETKAPEKNHIEGCNGDKTAAEEDEAQEQRDRDMESVD</sequence>
<dbReference type="PANTHER" id="PTHR16127:SF15">
    <property type="entry name" value="TAXILIN BETA B"/>
    <property type="match status" value="1"/>
</dbReference>
<name>A0AAZ3SEX8_ONCTS</name>
<keyword evidence="4" id="KW-0472">Membrane</keyword>
<feature type="transmembrane region" description="Helical" evidence="4">
    <location>
        <begin position="459"/>
        <end position="486"/>
    </location>
</feature>
<dbReference type="Ensembl" id="ENSOTST00005160654.1">
    <property type="protein sequence ID" value="ENSOTSP00005151644.1"/>
    <property type="gene ID" value="ENSOTSG00005025692.2"/>
</dbReference>
<feature type="signal peptide" evidence="5">
    <location>
        <begin position="1"/>
        <end position="16"/>
    </location>
</feature>
<gene>
    <name evidence="6" type="primary">txlnbb</name>
</gene>
<keyword evidence="5" id="KW-0732">Signal</keyword>
<comment type="similarity">
    <text evidence="1">Belongs to the taxilin family.</text>
</comment>
<feature type="compositionally biased region" description="Acidic residues" evidence="3">
    <location>
        <begin position="1067"/>
        <end position="1076"/>
    </location>
</feature>
<feature type="compositionally biased region" description="Basic and acidic residues" evidence="3">
    <location>
        <begin position="1117"/>
        <end position="1128"/>
    </location>
</feature>
<protein>
    <recommendedName>
        <fullName evidence="8">Beta-taxilin-like</fullName>
    </recommendedName>
</protein>
<dbReference type="PANTHER" id="PTHR16127">
    <property type="entry name" value="TAXILIN"/>
    <property type="match status" value="1"/>
</dbReference>
<feature type="transmembrane region" description="Helical" evidence="4">
    <location>
        <begin position="291"/>
        <end position="317"/>
    </location>
</feature>
<dbReference type="Pfam" id="PF09728">
    <property type="entry name" value="Taxilin"/>
    <property type="match status" value="1"/>
</dbReference>
<keyword evidence="2" id="KW-0175">Coiled coil</keyword>
<keyword evidence="4" id="KW-0812">Transmembrane</keyword>
<accession>A0AAZ3SEX8</accession>
<feature type="transmembrane region" description="Helical" evidence="4">
    <location>
        <begin position="323"/>
        <end position="343"/>
    </location>
</feature>
<evidence type="ECO:0000313" key="7">
    <source>
        <dbReference type="Proteomes" id="UP000694402"/>
    </source>
</evidence>
<feature type="region of interest" description="Disordered" evidence="3">
    <location>
        <begin position="951"/>
        <end position="1011"/>
    </location>
</feature>
<evidence type="ECO:0000256" key="3">
    <source>
        <dbReference type="SAM" id="MobiDB-lite"/>
    </source>
</evidence>
<feature type="region of interest" description="Disordered" evidence="3">
    <location>
        <begin position="1062"/>
        <end position="1128"/>
    </location>
</feature>
<feature type="transmembrane region" description="Helical" evidence="4">
    <location>
        <begin position="498"/>
        <end position="520"/>
    </location>
</feature>
<dbReference type="Proteomes" id="UP000694402">
    <property type="component" value="Unassembled WGS sequence"/>
</dbReference>
<dbReference type="InterPro" id="IPR026183">
    <property type="entry name" value="Taxilin_fam"/>
</dbReference>